<reference evidence="1 2" key="1">
    <citation type="journal article" date="2015" name="Genome Biol. Evol.">
        <title>Comparative Genomics of a Bacterivorous Green Alga Reveals Evolutionary Causalities and Consequences of Phago-Mixotrophic Mode of Nutrition.</title>
        <authorList>
            <person name="Burns J.A."/>
            <person name="Paasch A."/>
            <person name="Narechania A."/>
            <person name="Kim E."/>
        </authorList>
    </citation>
    <scope>NUCLEOTIDE SEQUENCE [LARGE SCALE GENOMIC DNA]</scope>
    <source>
        <strain evidence="1 2">PLY_AMNH</strain>
    </source>
</reference>
<dbReference type="Proteomes" id="UP001190700">
    <property type="component" value="Unassembled WGS sequence"/>
</dbReference>
<evidence type="ECO:0000313" key="2">
    <source>
        <dbReference type="Proteomes" id="UP001190700"/>
    </source>
</evidence>
<keyword evidence="2" id="KW-1185">Reference proteome</keyword>
<proteinExistence type="predicted"/>
<organism evidence="1 2">
    <name type="scientific">Cymbomonas tetramitiformis</name>
    <dbReference type="NCBI Taxonomy" id="36881"/>
    <lineage>
        <taxon>Eukaryota</taxon>
        <taxon>Viridiplantae</taxon>
        <taxon>Chlorophyta</taxon>
        <taxon>Pyramimonadophyceae</taxon>
        <taxon>Pyramimonadales</taxon>
        <taxon>Pyramimonadaceae</taxon>
        <taxon>Cymbomonas</taxon>
    </lineage>
</organism>
<protein>
    <submittedName>
        <fullName evidence="1">Uncharacterized protein</fullName>
    </submittedName>
</protein>
<evidence type="ECO:0000313" key="1">
    <source>
        <dbReference type="EMBL" id="KAK3241258.1"/>
    </source>
</evidence>
<dbReference type="EMBL" id="LGRX02033435">
    <property type="protein sequence ID" value="KAK3241258.1"/>
    <property type="molecule type" value="Genomic_DNA"/>
</dbReference>
<dbReference type="AlphaFoldDB" id="A0AAE0BR53"/>
<comment type="caution">
    <text evidence="1">The sequence shown here is derived from an EMBL/GenBank/DDBJ whole genome shotgun (WGS) entry which is preliminary data.</text>
</comment>
<name>A0AAE0BR53_9CHLO</name>
<accession>A0AAE0BR53</accession>
<gene>
    <name evidence="1" type="ORF">CYMTET_48960</name>
</gene>
<sequence length="260" mass="28554">MLKVINGQPYEGTLAWLRVGERPFALKCKYDDGDEETLTLAQLQRYLLPDDATAPQKQAVAQAQITQHTVESAALAAIIFDSAANDSPSIQYASLPKEWDLRSRATILRAANTLMPGPWDPAHITKLARHVQQQYDNLQQAAQAPTAPLRVCHPMSNEECKRISAQAWGAQLVVTTPAEIKQLQDHILWQQGDRVWDRYAGTKSIELLRQIFAGAHLSVAFCLAVLRDGNVAASHYGCALDILCSLQIAGGHSICVHAVV</sequence>